<dbReference type="GO" id="GO:0015628">
    <property type="term" value="P:protein secretion by the type II secretion system"/>
    <property type="evidence" value="ECO:0007669"/>
    <property type="project" value="InterPro"/>
</dbReference>
<dbReference type="InterPro" id="IPR022792">
    <property type="entry name" value="T2SS_protein-GspN"/>
</dbReference>
<keyword evidence="12" id="KW-1185">Reference proteome</keyword>
<keyword evidence="7" id="KW-0812">Transmembrane</keyword>
<name>A0A1I0BUV2_9GAMM</name>
<keyword evidence="9" id="KW-0472">Membrane</keyword>
<gene>
    <name evidence="11" type="ORF">SAMN04487962_104181</name>
</gene>
<keyword evidence="8" id="KW-0653">Protein transport</keyword>
<evidence type="ECO:0000256" key="1">
    <source>
        <dbReference type="ARBA" id="ARBA00004533"/>
    </source>
</evidence>
<sequence length="264" mass="28429">MTDSSNRSFIRPAKVILLVLLALLVYGVALVVWLPAGWVWAQASSHIQLPPGISVQQVSGTLWSGAARVDVQRKPVRVDWQLAWPDVIGLRQPVALSLETVSSRVDGNLTLGWPGSLVADLSGRLHVPEFADVIRQSGGALLEGDVVIDRLRVTMADRRLDSAAGLARWPGGNVSWPMGDRRQSAVFPPMQATLTDSTSGLLLRVSEQGKAEPAAEASLALNGMMDIRVYKRMVDLAGQSWSGAAQPGDVIFQVQQPLLPGGRF</sequence>
<keyword evidence="6" id="KW-0997">Cell inner membrane</keyword>
<organism evidence="11 12">
    <name type="scientific">Marinobacter segnicrescens</name>
    <dbReference type="NCBI Taxonomy" id="430453"/>
    <lineage>
        <taxon>Bacteria</taxon>
        <taxon>Pseudomonadati</taxon>
        <taxon>Pseudomonadota</taxon>
        <taxon>Gammaproteobacteria</taxon>
        <taxon>Pseudomonadales</taxon>
        <taxon>Marinobacteraceae</taxon>
        <taxon>Marinobacter</taxon>
    </lineage>
</organism>
<keyword evidence="4" id="KW-0813">Transport</keyword>
<keyword evidence="5" id="KW-1003">Cell membrane</keyword>
<dbReference type="GO" id="GO:0005886">
    <property type="term" value="C:plasma membrane"/>
    <property type="evidence" value="ECO:0007669"/>
    <property type="project" value="UniProtKB-SubCell"/>
</dbReference>
<dbReference type="OrthoDB" id="6359046at2"/>
<dbReference type="EMBL" id="FOHZ01000004">
    <property type="protein sequence ID" value="SET10756.1"/>
    <property type="molecule type" value="Genomic_DNA"/>
</dbReference>
<evidence type="ECO:0000256" key="5">
    <source>
        <dbReference type="ARBA" id="ARBA00022475"/>
    </source>
</evidence>
<evidence type="ECO:0000256" key="2">
    <source>
        <dbReference type="ARBA" id="ARBA00007208"/>
    </source>
</evidence>
<evidence type="ECO:0000313" key="11">
    <source>
        <dbReference type="EMBL" id="SET10756.1"/>
    </source>
</evidence>
<evidence type="ECO:0000256" key="7">
    <source>
        <dbReference type="ARBA" id="ARBA00022692"/>
    </source>
</evidence>
<dbReference type="GO" id="GO:0015627">
    <property type="term" value="C:type II protein secretion system complex"/>
    <property type="evidence" value="ECO:0007669"/>
    <property type="project" value="InterPro"/>
</dbReference>
<evidence type="ECO:0000256" key="10">
    <source>
        <dbReference type="ARBA" id="ARBA00030772"/>
    </source>
</evidence>
<dbReference type="Pfam" id="PF01203">
    <property type="entry name" value="T2SSN"/>
    <property type="match status" value="1"/>
</dbReference>
<dbReference type="RefSeq" id="WP_091849661.1">
    <property type="nucleotide sequence ID" value="NZ_FOHZ01000004.1"/>
</dbReference>
<evidence type="ECO:0000313" key="12">
    <source>
        <dbReference type="Proteomes" id="UP000198762"/>
    </source>
</evidence>
<dbReference type="STRING" id="430453.SAMN04487962_104181"/>
<accession>A0A1I0BUV2</accession>
<evidence type="ECO:0000256" key="9">
    <source>
        <dbReference type="ARBA" id="ARBA00023136"/>
    </source>
</evidence>
<protein>
    <recommendedName>
        <fullName evidence="3">Type II secretion system protein N</fullName>
    </recommendedName>
    <alternativeName>
        <fullName evidence="10">General secretion pathway protein N</fullName>
    </alternativeName>
</protein>
<evidence type="ECO:0000256" key="6">
    <source>
        <dbReference type="ARBA" id="ARBA00022519"/>
    </source>
</evidence>
<evidence type="ECO:0000256" key="3">
    <source>
        <dbReference type="ARBA" id="ARBA00021563"/>
    </source>
</evidence>
<proteinExistence type="inferred from homology"/>
<comment type="similarity">
    <text evidence="2">Belongs to the GSP N family.</text>
</comment>
<comment type="subcellular location">
    <subcellularLocation>
        <location evidence="1">Cell inner membrane</location>
    </subcellularLocation>
</comment>
<reference evidence="12" key="1">
    <citation type="submission" date="2016-10" db="EMBL/GenBank/DDBJ databases">
        <authorList>
            <person name="Varghese N."/>
            <person name="Submissions S."/>
        </authorList>
    </citation>
    <scope>NUCLEOTIDE SEQUENCE [LARGE SCALE GENOMIC DNA]</scope>
    <source>
        <strain evidence="12">CGMCC 1.6489</strain>
    </source>
</reference>
<dbReference type="AlphaFoldDB" id="A0A1I0BUV2"/>
<evidence type="ECO:0000256" key="8">
    <source>
        <dbReference type="ARBA" id="ARBA00022927"/>
    </source>
</evidence>
<evidence type="ECO:0000256" key="4">
    <source>
        <dbReference type="ARBA" id="ARBA00022448"/>
    </source>
</evidence>
<dbReference type="Proteomes" id="UP000198762">
    <property type="component" value="Unassembled WGS sequence"/>
</dbReference>